<evidence type="ECO:0000256" key="3">
    <source>
        <dbReference type="ARBA" id="ARBA00022946"/>
    </source>
</evidence>
<protein>
    <recommendedName>
        <fullName evidence="7">Small ribosomal subunit protein mS29</fullName>
    </recommendedName>
</protein>
<feature type="compositionally biased region" description="Basic residues" evidence="8">
    <location>
        <begin position="56"/>
        <end position="71"/>
    </location>
</feature>
<reference evidence="9 10" key="1">
    <citation type="submission" date="2018-02" db="EMBL/GenBank/DDBJ databases">
        <title>The genomes of Aspergillus section Nigri reveals drivers in fungal speciation.</title>
        <authorList>
            <consortium name="DOE Joint Genome Institute"/>
            <person name="Vesth T.C."/>
            <person name="Nybo J."/>
            <person name="Theobald S."/>
            <person name="Brandl J."/>
            <person name="Frisvad J.C."/>
            <person name="Nielsen K.F."/>
            <person name="Lyhne E.K."/>
            <person name="Kogle M.E."/>
            <person name="Kuo A."/>
            <person name="Riley R."/>
            <person name="Clum A."/>
            <person name="Nolan M."/>
            <person name="Lipzen A."/>
            <person name="Salamov A."/>
            <person name="Henrissat B."/>
            <person name="Wiebenga A."/>
            <person name="De vries R.P."/>
            <person name="Grigoriev I.V."/>
            <person name="Mortensen U.H."/>
            <person name="Andersen M.R."/>
            <person name="Baker S.E."/>
        </authorList>
    </citation>
    <scope>NUCLEOTIDE SEQUENCE [LARGE SCALE GENOMIC DNA]</scope>
    <source>
        <strain evidence="9 10">CBS 115571</strain>
    </source>
</reference>
<accession>A0A2V5HDX3</accession>
<evidence type="ECO:0000256" key="7">
    <source>
        <dbReference type="ARBA" id="ARBA00035140"/>
    </source>
</evidence>
<name>A0A2V5HDX3_ASPV1</name>
<dbReference type="PANTHER" id="PTHR12810:SF0">
    <property type="entry name" value="SMALL RIBOSOMAL SUBUNIT PROTEIN MS29"/>
    <property type="match status" value="1"/>
</dbReference>
<sequence length="506" mass="55583">MVSSFCWSCLTRLPTASPRPMLPPTLTAQRVAAFHTSSPLLALPPKKKAPGQQSGPKHRASTTFKMKKRKVTDRVRPPAIGERRALRKRIVLSNPNALEVADMQDISADNMVDSRLRGSILGLPVPMLDQLRAVQAFKPKQGWSIFRRPGTVTRRESLELGRLIDGISDKPEDKGKVVKRIVTGARGSGKTVHLLQAMSMAFTKEWVVVTVPECQDLVLANTSYAPLSDENPNVYVQNQATAALLSRTVTANQKVLSKLKVSREHPALKSPLKRDTTLEALANLGIQDPATAWPIFQALWAELTATSPAPGFEKDFASRPPMLVAVDGLAHWMKETKYRTAKYELIHAHDLVFVQHFLSLLKPGKNQQSALPNGGVLLYATSASNNPGVYSLDVALKRVAARQNRVDPSSPDYPMPTAFSNPDQRVLAAFDSPKSSIPTEGTLELQTIAGVSREEARGFMEYFARSGLLRQQVSEEWVNEKWTLAGGGVIGELEKLGRRLTVPAQV</sequence>
<keyword evidence="10" id="KW-1185">Reference proteome</keyword>
<evidence type="ECO:0000256" key="1">
    <source>
        <dbReference type="ARBA" id="ARBA00004173"/>
    </source>
</evidence>
<dbReference type="Pfam" id="PF10236">
    <property type="entry name" value="DAP3"/>
    <property type="match status" value="1"/>
</dbReference>
<evidence type="ECO:0000313" key="9">
    <source>
        <dbReference type="EMBL" id="PYI20612.1"/>
    </source>
</evidence>
<dbReference type="EMBL" id="KZ825124">
    <property type="protein sequence ID" value="PYI20612.1"/>
    <property type="molecule type" value="Genomic_DNA"/>
</dbReference>
<dbReference type="Proteomes" id="UP000249829">
    <property type="component" value="Unassembled WGS sequence"/>
</dbReference>
<evidence type="ECO:0000256" key="4">
    <source>
        <dbReference type="ARBA" id="ARBA00022980"/>
    </source>
</evidence>
<proteinExistence type="inferred from homology"/>
<dbReference type="OMA" id="GLAHWMT"/>
<evidence type="ECO:0000256" key="2">
    <source>
        <dbReference type="ARBA" id="ARBA00009863"/>
    </source>
</evidence>
<dbReference type="GO" id="GO:0003735">
    <property type="term" value="F:structural constituent of ribosome"/>
    <property type="evidence" value="ECO:0007669"/>
    <property type="project" value="TreeGrafter"/>
</dbReference>
<dbReference type="AlphaFoldDB" id="A0A2V5HDX3"/>
<feature type="region of interest" description="Disordered" evidence="8">
    <location>
        <begin position="37"/>
        <end position="74"/>
    </location>
</feature>
<keyword evidence="6" id="KW-0687">Ribonucleoprotein</keyword>
<comment type="subcellular location">
    <subcellularLocation>
        <location evidence="1">Mitochondrion</location>
    </subcellularLocation>
</comment>
<evidence type="ECO:0000256" key="8">
    <source>
        <dbReference type="SAM" id="MobiDB-lite"/>
    </source>
</evidence>
<organism evidence="9 10">
    <name type="scientific">Aspergillus violaceofuscus (strain CBS 115571)</name>
    <dbReference type="NCBI Taxonomy" id="1450538"/>
    <lineage>
        <taxon>Eukaryota</taxon>
        <taxon>Fungi</taxon>
        <taxon>Dikarya</taxon>
        <taxon>Ascomycota</taxon>
        <taxon>Pezizomycotina</taxon>
        <taxon>Eurotiomycetes</taxon>
        <taxon>Eurotiomycetidae</taxon>
        <taxon>Eurotiales</taxon>
        <taxon>Aspergillaceae</taxon>
        <taxon>Aspergillus</taxon>
    </lineage>
</organism>
<evidence type="ECO:0000256" key="5">
    <source>
        <dbReference type="ARBA" id="ARBA00023128"/>
    </source>
</evidence>
<dbReference type="STRING" id="1450538.A0A2V5HDX3"/>
<gene>
    <name evidence="9" type="ORF">BO99DRAFT_382283</name>
</gene>
<dbReference type="GO" id="GO:0005763">
    <property type="term" value="C:mitochondrial small ribosomal subunit"/>
    <property type="evidence" value="ECO:0007669"/>
    <property type="project" value="TreeGrafter"/>
</dbReference>
<keyword evidence="5" id="KW-0496">Mitochondrion</keyword>
<dbReference type="PANTHER" id="PTHR12810">
    <property type="entry name" value="MITOCHONDRIAL 28S RIBOSOMAL PROTEIN S29"/>
    <property type="match status" value="1"/>
</dbReference>
<evidence type="ECO:0000313" key="10">
    <source>
        <dbReference type="Proteomes" id="UP000249829"/>
    </source>
</evidence>
<keyword evidence="3" id="KW-0809">Transit peptide</keyword>
<keyword evidence="4" id="KW-0689">Ribosomal protein</keyword>
<evidence type="ECO:0000256" key="6">
    <source>
        <dbReference type="ARBA" id="ARBA00023274"/>
    </source>
</evidence>
<comment type="similarity">
    <text evidence="2">Belongs to the mitochondrion-specific ribosomal protein mS29 family.</text>
</comment>
<dbReference type="InterPro" id="IPR019368">
    <property type="entry name" value="Ribosomal_mS29"/>
</dbReference>